<dbReference type="GeneID" id="106722570"/>
<proteinExistence type="predicted"/>
<dbReference type="KEGG" id="asn:106722570"/>
<accession>A0A3Q0HBQ9</accession>
<dbReference type="AlphaFoldDB" id="A0A3Q0HBQ9"/>
<feature type="region of interest" description="Disordered" evidence="1">
    <location>
        <begin position="1"/>
        <end position="33"/>
    </location>
</feature>
<dbReference type="InterPro" id="IPR016187">
    <property type="entry name" value="CTDL_fold"/>
</dbReference>
<dbReference type="InterPro" id="IPR042808">
    <property type="entry name" value="CLEC7A"/>
</dbReference>
<evidence type="ECO:0000313" key="4">
    <source>
        <dbReference type="RefSeq" id="XP_025067893.1"/>
    </source>
</evidence>
<dbReference type="RefSeq" id="XP_025067893.1">
    <property type="nucleotide sequence ID" value="XM_025212108.1"/>
</dbReference>
<name>A0A3Q0HBQ9_ALLSI</name>
<dbReference type="InterPro" id="IPR016186">
    <property type="entry name" value="C-type_lectin-like/link_sf"/>
</dbReference>
<keyword evidence="2" id="KW-0812">Transmembrane</keyword>
<dbReference type="Proteomes" id="UP000189705">
    <property type="component" value="Unplaced"/>
</dbReference>
<protein>
    <submittedName>
        <fullName evidence="4">C-type lectin domain family 1 member A-like</fullName>
    </submittedName>
</protein>
<dbReference type="InParanoid" id="A0A3Q0HBQ9"/>
<gene>
    <name evidence="4" type="primary">LOC106722570</name>
</gene>
<evidence type="ECO:0000256" key="2">
    <source>
        <dbReference type="SAM" id="Phobius"/>
    </source>
</evidence>
<evidence type="ECO:0000313" key="3">
    <source>
        <dbReference type="Proteomes" id="UP000189705"/>
    </source>
</evidence>
<dbReference type="PANTHER" id="PTHR47218:SF2">
    <property type="entry name" value="C-TYPE LECTIN DOMAIN-CONTAINING PROTEIN"/>
    <property type="match status" value="1"/>
</dbReference>
<sequence>MSQPSPESLPAESKPAALDLLGMHGQDDASSDLRLETPPELQRQIPWHAGHTETAPASPPWSPIPLVLGIMLVCLLFLITARVYGAQMAQLGIERKSLLEQVGYLSSELTSCQNQGIPGTVRELPHDIGEKCPARWSHSTNRSYLFSPKKRRWDQCKYSCSSHSASLITMDSREELDFIMTESFHYSEDRGSTTYYFPFWTGLVYDSLQELGLEGRIQYGWTLLVSSIMRTKNAGLKQREQGRYTFLCPNSEVHHPPLVICEEKEKHNGPELVLVSELLGLQWNDADWHQQKIRPGCMKEPHL</sequence>
<reference evidence="4" key="1">
    <citation type="submission" date="2025-08" db="UniProtKB">
        <authorList>
            <consortium name="RefSeq"/>
        </authorList>
    </citation>
    <scope>IDENTIFICATION</scope>
</reference>
<dbReference type="PANTHER" id="PTHR47218">
    <property type="entry name" value="C-TYPE LECTIN DOMAIN FAMILY 7 MEMBER A"/>
    <property type="match status" value="1"/>
</dbReference>
<dbReference type="SUPFAM" id="SSF56436">
    <property type="entry name" value="C-type lectin-like"/>
    <property type="match status" value="1"/>
</dbReference>
<feature type="transmembrane region" description="Helical" evidence="2">
    <location>
        <begin position="64"/>
        <end position="85"/>
    </location>
</feature>
<evidence type="ECO:0000256" key="1">
    <source>
        <dbReference type="SAM" id="MobiDB-lite"/>
    </source>
</evidence>
<keyword evidence="3" id="KW-1185">Reference proteome</keyword>
<organism evidence="3 4">
    <name type="scientific">Alligator sinensis</name>
    <name type="common">Chinese alligator</name>
    <dbReference type="NCBI Taxonomy" id="38654"/>
    <lineage>
        <taxon>Eukaryota</taxon>
        <taxon>Metazoa</taxon>
        <taxon>Chordata</taxon>
        <taxon>Craniata</taxon>
        <taxon>Vertebrata</taxon>
        <taxon>Euteleostomi</taxon>
        <taxon>Archelosauria</taxon>
        <taxon>Archosauria</taxon>
        <taxon>Crocodylia</taxon>
        <taxon>Alligatoridae</taxon>
        <taxon>Alligatorinae</taxon>
        <taxon>Alligator</taxon>
    </lineage>
</organism>
<dbReference type="GO" id="GO:0001872">
    <property type="term" value="F:(1-&gt;3)-beta-D-glucan binding"/>
    <property type="evidence" value="ECO:0007669"/>
    <property type="project" value="InterPro"/>
</dbReference>
<dbReference type="GO" id="GO:0071226">
    <property type="term" value="P:cellular response to molecule of fungal origin"/>
    <property type="evidence" value="ECO:0007669"/>
    <property type="project" value="InterPro"/>
</dbReference>
<keyword evidence="2" id="KW-0472">Membrane</keyword>
<keyword evidence="2" id="KW-1133">Transmembrane helix</keyword>
<dbReference type="Gene3D" id="3.10.100.10">
    <property type="entry name" value="Mannose-Binding Protein A, subunit A"/>
    <property type="match status" value="1"/>
</dbReference>